<proteinExistence type="predicted"/>
<dbReference type="Gene3D" id="3.90.245.10">
    <property type="entry name" value="Ribonucleoside hydrolase-like"/>
    <property type="match status" value="1"/>
</dbReference>
<dbReference type="GO" id="GO:0006152">
    <property type="term" value="P:purine nucleoside catabolic process"/>
    <property type="evidence" value="ECO:0007669"/>
    <property type="project" value="TreeGrafter"/>
</dbReference>
<dbReference type="InterPro" id="IPR001910">
    <property type="entry name" value="Inosine/uridine_hydrolase_dom"/>
</dbReference>
<dbReference type="Proteomes" id="UP000297348">
    <property type="component" value="Unassembled WGS sequence"/>
</dbReference>
<dbReference type="RefSeq" id="WP_135366802.1">
    <property type="nucleotide sequence ID" value="NZ_RKLX01000001.1"/>
</dbReference>
<dbReference type="PANTHER" id="PTHR12304:SF4">
    <property type="entry name" value="URIDINE NUCLEOSIDASE"/>
    <property type="match status" value="1"/>
</dbReference>
<dbReference type="InterPro" id="IPR036452">
    <property type="entry name" value="Ribo_hydro-like"/>
</dbReference>
<dbReference type="EMBL" id="RKLX01000001">
    <property type="protein sequence ID" value="TGD20221.1"/>
    <property type="molecule type" value="Genomic_DNA"/>
</dbReference>
<organism evidence="4 5">
    <name type="scientific">Levilactobacillus suantsaiihabitans</name>
    <dbReference type="NCBI Taxonomy" id="2487722"/>
    <lineage>
        <taxon>Bacteria</taxon>
        <taxon>Bacillati</taxon>
        <taxon>Bacillota</taxon>
        <taxon>Bacilli</taxon>
        <taxon>Lactobacillales</taxon>
        <taxon>Lactobacillaceae</taxon>
        <taxon>Levilactobacillus</taxon>
    </lineage>
</organism>
<comment type="caution">
    <text evidence="4">The sequence shown here is derived from an EMBL/GenBank/DDBJ whole genome shotgun (WGS) entry which is preliminary data.</text>
</comment>
<protein>
    <submittedName>
        <fullName evidence="4">Nucleoside hydrolase</fullName>
    </submittedName>
</protein>
<gene>
    <name evidence="4" type="ORF">EGT51_00270</name>
</gene>
<reference evidence="4 5" key="1">
    <citation type="submission" date="2018-10" db="EMBL/GenBank/DDBJ databases">
        <title>Lactobacillus sp. R7 and Lactobacillus sp. R19 isolated from fermented mustard green product of Taiwan.</title>
        <authorList>
            <person name="Lin S.-T."/>
        </authorList>
    </citation>
    <scope>NUCLEOTIDE SEQUENCE [LARGE SCALE GENOMIC DNA]</scope>
    <source>
        <strain evidence="4 5">BCRC 81129</strain>
    </source>
</reference>
<evidence type="ECO:0000259" key="3">
    <source>
        <dbReference type="Pfam" id="PF01156"/>
    </source>
</evidence>
<dbReference type="Pfam" id="PF01156">
    <property type="entry name" value="IU_nuc_hydro"/>
    <property type="match status" value="1"/>
</dbReference>
<evidence type="ECO:0000256" key="1">
    <source>
        <dbReference type="ARBA" id="ARBA00022801"/>
    </source>
</evidence>
<dbReference type="PANTHER" id="PTHR12304">
    <property type="entry name" value="INOSINE-URIDINE PREFERRING NUCLEOSIDE HYDROLASE"/>
    <property type="match status" value="1"/>
</dbReference>
<evidence type="ECO:0000313" key="4">
    <source>
        <dbReference type="EMBL" id="TGD20221.1"/>
    </source>
</evidence>
<keyword evidence="2" id="KW-0326">Glycosidase</keyword>
<dbReference type="CDD" id="cd02650">
    <property type="entry name" value="nuc_hydro_CaPnhB"/>
    <property type="match status" value="1"/>
</dbReference>
<accession>A0A4Z0JBM5</accession>
<dbReference type="GO" id="GO:0005829">
    <property type="term" value="C:cytosol"/>
    <property type="evidence" value="ECO:0007669"/>
    <property type="project" value="TreeGrafter"/>
</dbReference>
<dbReference type="SUPFAM" id="SSF53590">
    <property type="entry name" value="Nucleoside hydrolase"/>
    <property type="match status" value="1"/>
</dbReference>
<dbReference type="OrthoDB" id="9797882at2"/>
<keyword evidence="1 4" id="KW-0378">Hydrolase</keyword>
<sequence>MAKRKMILDLDTGIDDSLAIAYALGAPDVDLIGIVGSYGNVVVEEGGKNALKILELLGHTDIPVYLGESHSSTSDHFDRMEVSANIHGQNGIGEVELPEPTRPLEKESGVDFLIEAAHKYGKDLTLVPTGPMTNLAAALKKAPEIANEIGNMTFMGGALTMPGNVTPFAEANINQDAEAANAVLTSPLHSTMVGLDVTLRTLLTKKETQQWRDLGTVAGEKFADIVDYYIEAYKQFNDNLGGCALHDPLAVGVALDPSFVTTIDLNMVVNYNKETYGRTIGDDNRLNEPTNVKVSVMVDKDRYLKVFMDYLTTLFKNNK</sequence>
<feature type="domain" description="Inosine/uridine-preferring nucleoside hydrolase" evidence="3">
    <location>
        <begin position="6"/>
        <end position="304"/>
    </location>
</feature>
<keyword evidence="5" id="KW-1185">Reference proteome</keyword>
<dbReference type="AlphaFoldDB" id="A0A4Z0JBM5"/>
<evidence type="ECO:0000256" key="2">
    <source>
        <dbReference type="ARBA" id="ARBA00023295"/>
    </source>
</evidence>
<dbReference type="InterPro" id="IPR023186">
    <property type="entry name" value="IUNH"/>
</dbReference>
<dbReference type="GO" id="GO:0008477">
    <property type="term" value="F:purine nucleosidase activity"/>
    <property type="evidence" value="ECO:0007669"/>
    <property type="project" value="TreeGrafter"/>
</dbReference>
<evidence type="ECO:0000313" key="5">
    <source>
        <dbReference type="Proteomes" id="UP000297348"/>
    </source>
</evidence>
<name>A0A4Z0JBM5_9LACO</name>